<dbReference type="Gene3D" id="1.25.40.570">
    <property type="match status" value="1"/>
</dbReference>
<organism evidence="3 4">
    <name type="scientific">Arachis hypogaea</name>
    <name type="common">Peanut</name>
    <dbReference type="NCBI Taxonomy" id="3818"/>
    <lineage>
        <taxon>Eukaryota</taxon>
        <taxon>Viridiplantae</taxon>
        <taxon>Streptophyta</taxon>
        <taxon>Embryophyta</taxon>
        <taxon>Tracheophyta</taxon>
        <taxon>Spermatophyta</taxon>
        <taxon>Magnoliopsida</taxon>
        <taxon>eudicotyledons</taxon>
        <taxon>Gunneridae</taxon>
        <taxon>Pentapetalae</taxon>
        <taxon>rosids</taxon>
        <taxon>fabids</taxon>
        <taxon>Fabales</taxon>
        <taxon>Fabaceae</taxon>
        <taxon>Papilionoideae</taxon>
        <taxon>50 kb inversion clade</taxon>
        <taxon>dalbergioids sensu lato</taxon>
        <taxon>Dalbergieae</taxon>
        <taxon>Pterocarpus clade</taxon>
        <taxon>Arachis</taxon>
    </lineage>
</organism>
<keyword evidence="2" id="KW-0472">Membrane</keyword>
<keyword evidence="2" id="KW-1133">Transmembrane helix</keyword>
<dbReference type="Proteomes" id="UP000289738">
    <property type="component" value="Chromosome B10"/>
</dbReference>
<feature type="transmembrane region" description="Helical" evidence="2">
    <location>
        <begin position="40"/>
        <end position="60"/>
    </location>
</feature>
<sequence length="356" mass="39991">MSTPLVEQAPPLSLLPPPPPPPAREVTEQAYTTHSGNGSVGAVIGVVAVITVLGVVAGMIGRICSGRRIMGIGDYDIETWVETKCSSCVDGTIVLRSPPVPPPQVVAPPEINGGGEHVAPVVEETPSREIKEEDPDHDHEDEEDDDDDDDHNEEEEEQQQERQSSHSQHGHESIRMGYNDFGDFYYAHGQLGELEELLTERRGIIDAVVNSLGKSDHGSRILRRGRRLGWITKHKLSRWLLLLTALFSVYFRVCDLKMFIYDGSITAKMESRFPATHSIQEGLNLHSKHEELNLHSIHKELNLQETVSLSEFGKPPPKSKRRKLLLFNILVFSLRIKLTNKKSLFILIIYYFLNKK</sequence>
<evidence type="ECO:0000256" key="2">
    <source>
        <dbReference type="SAM" id="Phobius"/>
    </source>
</evidence>
<feature type="transmembrane region" description="Helical" evidence="2">
    <location>
        <begin position="236"/>
        <end position="253"/>
    </location>
</feature>
<feature type="compositionally biased region" description="Pro residues" evidence="1">
    <location>
        <begin position="13"/>
        <end position="23"/>
    </location>
</feature>
<evidence type="ECO:0000313" key="4">
    <source>
        <dbReference type="Proteomes" id="UP000289738"/>
    </source>
</evidence>
<gene>
    <name evidence="3" type="ORF">Ahy_B10g103036</name>
</gene>
<accession>A0A444X305</accession>
<dbReference type="PANTHER" id="PTHR33429">
    <property type="entry name" value="OS02G0708000 PROTEIN-RELATED"/>
    <property type="match status" value="1"/>
</dbReference>
<evidence type="ECO:0000256" key="1">
    <source>
        <dbReference type="SAM" id="MobiDB-lite"/>
    </source>
</evidence>
<feature type="region of interest" description="Disordered" evidence="1">
    <location>
        <begin position="1"/>
        <end position="33"/>
    </location>
</feature>
<feature type="compositionally biased region" description="Acidic residues" evidence="1">
    <location>
        <begin position="139"/>
        <end position="158"/>
    </location>
</feature>
<feature type="region of interest" description="Disordered" evidence="1">
    <location>
        <begin position="96"/>
        <end position="173"/>
    </location>
</feature>
<keyword evidence="2" id="KW-0812">Transmembrane</keyword>
<name>A0A444X305_ARAHY</name>
<dbReference type="EMBL" id="SDMP01000020">
    <property type="protein sequence ID" value="RYQ84116.1"/>
    <property type="molecule type" value="Genomic_DNA"/>
</dbReference>
<evidence type="ECO:0000313" key="3">
    <source>
        <dbReference type="EMBL" id="RYQ84116.1"/>
    </source>
</evidence>
<proteinExistence type="predicted"/>
<feature type="compositionally biased region" description="Basic and acidic residues" evidence="1">
    <location>
        <begin position="125"/>
        <end position="138"/>
    </location>
</feature>
<reference evidence="3 4" key="1">
    <citation type="submission" date="2019-01" db="EMBL/GenBank/DDBJ databases">
        <title>Sequencing of cultivated peanut Arachis hypogaea provides insights into genome evolution and oil improvement.</title>
        <authorList>
            <person name="Chen X."/>
        </authorList>
    </citation>
    <scope>NUCLEOTIDE SEQUENCE [LARGE SCALE GENOMIC DNA]</scope>
    <source>
        <strain evidence="4">cv. Fuhuasheng</strain>
        <tissue evidence="3">Leaves</tissue>
    </source>
</reference>
<comment type="caution">
    <text evidence="3">The sequence shown here is derived from an EMBL/GenBank/DDBJ whole genome shotgun (WGS) entry which is preliminary data.</text>
</comment>
<dbReference type="AlphaFoldDB" id="A0A444X305"/>
<dbReference type="STRING" id="3818.A0A444X305"/>
<keyword evidence="4" id="KW-1185">Reference proteome</keyword>
<protein>
    <submittedName>
        <fullName evidence="3">Uncharacterized protein</fullName>
    </submittedName>
</protein>
<feature type="compositionally biased region" description="Basic and acidic residues" evidence="1">
    <location>
        <begin position="159"/>
        <end position="173"/>
    </location>
</feature>
<dbReference type="PANTHER" id="PTHR33429:SF2">
    <property type="entry name" value="OS01G0888850 PROTEIN"/>
    <property type="match status" value="1"/>
</dbReference>